<name>A0A8J6N5C8_9BACT</name>
<sequence>MNYKKHILKLSAGLIVIAMLAWFGCAAKTSVSRIKPAEVSMGGIRTLALLKFEGRFGETVRSDFYNKLSAVPHFNLIDISKTNALDRVIYDQVDDPRFFPDLEDLHADGVITGRVTANINDMRGFDQVQMQEGTGRYKKEKNIFGKWVDVEIKKTVLRPVPYVIRQASLTTDFKVFNLKTKQIIATGKVTENYNQKFGGDKEYALSILGGMKLSQLPAGNQTLNELSANVASQLVAKISPTEVIETIEFYDGGKFGYGGHDMIKRGIEFAKRGLWDEAKAIWQDVIKAEPNNSAAYYNLGVAHEFIGNLENLQIARTMYKKALKYGDNELYMNALARIQSAIRDRQKYEQQKNLLKQTPVKKTQEEKGVRIY</sequence>
<comment type="caution">
    <text evidence="2">The sequence shown here is derived from an EMBL/GenBank/DDBJ whole genome shotgun (WGS) entry which is preliminary data.</text>
</comment>
<dbReference type="EMBL" id="JACNLL010000056">
    <property type="protein sequence ID" value="MBC8199583.1"/>
    <property type="molecule type" value="Genomic_DNA"/>
</dbReference>
<gene>
    <name evidence="2" type="ORF">H8E80_06005</name>
</gene>
<reference evidence="2 3" key="1">
    <citation type="submission" date="2020-08" db="EMBL/GenBank/DDBJ databases">
        <title>Bridging the membrane lipid divide: bacteria of the FCB group superphylum have the potential to synthesize archaeal ether lipids.</title>
        <authorList>
            <person name="Villanueva L."/>
            <person name="Von Meijenfeldt F.A.B."/>
            <person name="Westbye A.B."/>
            <person name="Yadav S."/>
            <person name="Hopmans E.C."/>
            <person name="Dutilh B.E."/>
            <person name="Sinninghe Damste J.S."/>
        </authorList>
    </citation>
    <scope>NUCLEOTIDE SEQUENCE [LARGE SCALE GENOMIC DNA]</scope>
    <source>
        <strain evidence="2">NIOZ-UU82</strain>
    </source>
</reference>
<evidence type="ECO:0000313" key="2">
    <source>
        <dbReference type="EMBL" id="MBC8199583.1"/>
    </source>
</evidence>
<dbReference type="AlphaFoldDB" id="A0A8J6N5C8"/>
<dbReference type="InterPro" id="IPR011990">
    <property type="entry name" value="TPR-like_helical_dom_sf"/>
</dbReference>
<accession>A0A8J6N5C8</accession>
<dbReference type="InterPro" id="IPR045921">
    <property type="entry name" value="DUF6340"/>
</dbReference>
<feature type="region of interest" description="Disordered" evidence="1">
    <location>
        <begin position="353"/>
        <end position="372"/>
    </location>
</feature>
<evidence type="ECO:0008006" key="4">
    <source>
        <dbReference type="Google" id="ProtNLM"/>
    </source>
</evidence>
<feature type="compositionally biased region" description="Basic and acidic residues" evidence="1">
    <location>
        <begin position="362"/>
        <end position="372"/>
    </location>
</feature>
<protein>
    <recommendedName>
        <fullName evidence="4">Tetratricopeptide repeat protein</fullName>
    </recommendedName>
</protein>
<dbReference type="Gene3D" id="1.25.40.10">
    <property type="entry name" value="Tetratricopeptide repeat domain"/>
    <property type="match status" value="1"/>
</dbReference>
<dbReference type="SUPFAM" id="SSF48452">
    <property type="entry name" value="TPR-like"/>
    <property type="match status" value="1"/>
</dbReference>
<dbReference type="Proteomes" id="UP000603545">
    <property type="component" value="Unassembled WGS sequence"/>
</dbReference>
<dbReference type="PROSITE" id="PS51257">
    <property type="entry name" value="PROKAR_LIPOPROTEIN"/>
    <property type="match status" value="1"/>
</dbReference>
<evidence type="ECO:0000256" key="1">
    <source>
        <dbReference type="SAM" id="MobiDB-lite"/>
    </source>
</evidence>
<dbReference type="Pfam" id="PF19867">
    <property type="entry name" value="DUF6340"/>
    <property type="match status" value="1"/>
</dbReference>
<evidence type="ECO:0000313" key="3">
    <source>
        <dbReference type="Proteomes" id="UP000603545"/>
    </source>
</evidence>
<organism evidence="2 3">
    <name type="scientific">Candidatus Desulfaltia bathyphila</name>
    <dbReference type="NCBI Taxonomy" id="2841697"/>
    <lineage>
        <taxon>Bacteria</taxon>
        <taxon>Pseudomonadati</taxon>
        <taxon>Thermodesulfobacteriota</taxon>
        <taxon>Desulfobacteria</taxon>
        <taxon>Desulfobacterales</taxon>
        <taxon>Desulfobacterales incertae sedis</taxon>
        <taxon>Candidatus Desulfaltia</taxon>
    </lineage>
</organism>
<proteinExistence type="predicted"/>